<feature type="compositionally biased region" description="Polar residues" evidence="1">
    <location>
        <begin position="94"/>
        <end position="105"/>
    </location>
</feature>
<protein>
    <recommendedName>
        <fullName evidence="5">Retrotransposon gag domain-containing protein</fullName>
    </recommendedName>
</protein>
<sequence length="365" mass="40413">MMAANEYQNPTQRLTQGKVAGVLDLDTSTAIAAQLKALTMKVDSLAHQGIQQPISICELCAGTHSTDQCAISSESAQFVSNFQRGQQPAPATYHPNNRNHPNFSWSNNQGYNQPQQGFQQGPKQYSQAGTSQQYAPKQPYHPPGFQNHGQSANERSDMEELRLMYKSQAVTLKALETQVGQLANALLSRPQGNLPSDTEVPGKRDPKEQVQSITLRSGKTTTGPTSTLVQDQDDEPQEIPAELPSNTIGIKPNVEMDRAIPAAAPVSKPLYPPPPFPRRLKKQQLDKQFGKFLEVFKKLHINIPFAEALEQMPNYAKFMKGILSKKLKLEELETVALTEECSAVLQQKLPPKLKDCSVKSTRKRT</sequence>
<gene>
    <name evidence="2" type="ORF">DCAR_0934589</name>
    <name evidence="3" type="ORF">DCAR_0934590</name>
</gene>
<feature type="region of interest" description="Disordered" evidence="1">
    <location>
        <begin position="84"/>
        <end position="157"/>
    </location>
</feature>
<name>A0AAF0XXD2_DAUCS</name>
<feature type="compositionally biased region" description="Low complexity" evidence="1">
    <location>
        <begin position="106"/>
        <end position="127"/>
    </location>
</feature>
<evidence type="ECO:0000313" key="4">
    <source>
        <dbReference type="Proteomes" id="UP000077755"/>
    </source>
</evidence>
<feature type="region of interest" description="Disordered" evidence="1">
    <location>
        <begin position="186"/>
        <end position="238"/>
    </location>
</feature>
<evidence type="ECO:0000313" key="2">
    <source>
        <dbReference type="EMBL" id="WOH15056.1"/>
    </source>
</evidence>
<reference evidence="3" key="2">
    <citation type="submission" date="2022-03" db="EMBL/GenBank/DDBJ databases">
        <title>Draft title - Genomic analysis of global carrot germplasm unveils the trajectory of domestication and the origin of high carotenoid orange carrot.</title>
        <authorList>
            <person name="Iorizzo M."/>
            <person name="Ellison S."/>
            <person name="Senalik D."/>
            <person name="Macko-Podgorni A."/>
            <person name="Grzebelus D."/>
            <person name="Bostan H."/>
            <person name="Rolling W."/>
            <person name="Curaba J."/>
            <person name="Simon P."/>
        </authorList>
    </citation>
    <scope>NUCLEOTIDE SEQUENCE</scope>
    <source>
        <tissue evidence="3">Leaf</tissue>
    </source>
</reference>
<organism evidence="3 4">
    <name type="scientific">Daucus carota subsp. sativus</name>
    <name type="common">Carrot</name>
    <dbReference type="NCBI Taxonomy" id="79200"/>
    <lineage>
        <taxon>Eukaryota</taxon>
        <taxon>Viridiplantae</taxon>
        <taxon>Streptophyta</taxon>
        <taxon>Embryophyta</taxon>
        <taxon>Tracheophyta</taxon>
        <taxon>Spermatophyta</taxon>
        <taxon>Magnoliopsida</taxon>
        <taxon>eudicotyledons</taxon>
        <taxon>Gunneridae</taxon>
        <taxon>Pentapetalae</taxon>
        <taxon>asterids</taxon>
        <taxon>campanulids</taxon>
        <taxon>Apiales</taxon>
        <taxon>Apiaceae</taxon>
        <taxon>Apioideae</taxon>
        <taxon>Scandiceae</taxon>
        <taxon>Daucinae</taxon>
        <taxon>Daucus</taxon>
        <taxon>Daucus sect. Daucus</taxon>
    </lineage>
</organism>
<reference evidence="3" key="1">
    <citation type="journal article" date="2016" name="Nat. Genet.">
        <title>A high-quality carrot genome assembly provides new insights into carotenoid accumulation and asterid genome evolution.</title>
        <authorList>
            <person name="Iorizzo M."/>
            <person name="Ellison S."/>
            <person name="Senalik D."/>
            <person name="Zeng P."/>
            <person name="Satapoomin P."/>
            <person name="Huang J."/>
            <person name="Bowman M."/>
            <person name="Iovene M."/>
            <person name="Sanseverino W."/>
            <person name="Cavagnaro P."/>
            <person name="Yildiz M."/>
            <person name="Macko-Podgorni A."/>
            <person name="Moranska E."/>
            <person name="Grzebelus E."/>
            <person name="Grzebelus D."/>
            <person name="Ashrafi H."/>
            <person name="Zheng Z."/>
            <person name="Cheng S."/>
            <person name="Spooner D."/>
            <person name="Van Deynze A."/>
            <person name="Simon P."/>
        </authorList>
    </citation>
    <scope>NUCLEOTIDE SEQUENCE</scope>
    <source>
        <tissue evidence="3">Leaf</tissue>
    </source>
</reference>
<evidence type="ECO:0000313" key="3">
    <source>
        <dbReference type="EMBL" id="WOH15057.1"/>
    </source>
</evidence>
<evidence type="ECO:0008006" key="5">
    <source>
        <dbReference type="Google" id="ProtNLM"/>
    </source>
</evidence>
<proteinExistence type="predicted"/>
<dbReference type="Proteomes" id="UP000077755">
    <property type="component" value="Chromosome 9"/>
</dbReference>
<evidence type="ECO:0000256" key="1">
    <source>
        <dbReference type="SAM" id="MobiDB-lite"/>
    </source>
</evidence>
<accession>A0AAF0XXD2</accession>
<feature type="compositionally biased region" description="Polar residues" evidence="1">
    <location>
        <begin position="209"/>
        <end position="230"/>
    </location>
</feature>
<dbReference type="EMBL" id="CP093351">
    <property type="protein sequence ID" value="WOH15056.1"/>
    <property type="molecule type" value="Genomic_DNA"/>
</dbReference>
<dbReference type="AlphaFoldDB" id="A0AAF0XXD2"/>
<keyword evidence="4" id="KW-1185">Reference proteome</keyword>
<dbReference type="EMBL" id="CP093351">
    <property type="protein sequence ID" value="WOH15057.1"/>
    <property type="molecule type" value="Genomic_DNA"/>
</dbReference>